<dbReference type="InterPro" id="IPR036179">
    <property type="entry name" value="Ig-like_dom_sf"/>
</dbReference>
<dbReference type="SMART" id="SM00409">
    <property type="entry name" value="IG"/>
    <property type="match status" value="1"/>
</dbReference>
<sequence>MCFPGCWCLQGPGKVTGSVGGSLSVQCRYEEEYKYDIKFWHKDSDGTPGTNIVETSEAEIERRSGRVSIRDDPAKLTFTVTLENLTEEDAGTYWCGVEKRFVSTRMSGVEVFVSPGRSHPGPVPHSSLLGSVHVWLPVLLKVPLLLSLLGAVLCVSRAERGVGEAASA</sequence>
<dbReference type="PANTHER" id="PTHR11860:SF87">
    <property type="entry name" value="CMRF35-LIKE MOLECULE 8"/>
    <property type="match status" value="1"/>
</dbReference>
<gene>
    <name evidence="7" type="ORF">J0S82_019391</name>
</gene>
<dbReference type="AlphaFoldDB" id="A0A8J6DLI5"/>
<dbReference type="FunFam" id="2.60.40.10:FF:000370">
    <property type="entry name" value="CMRF35-like molecule 1"/>
    <property type="match status" value="1"/>
</dbReference>
<dbReference type="InterPro" id="IPR013783">
    <property type="entry name" value="Ig-like_fold"/>
</dbReference>
<dbReference type="InterPro" id="IPR050671">
    <property type="entry name" value="CD300_family_receptors"/>
</dbReference>
<evidence type="ECO:0000313" key="8">
    <source>
        <dbReference type="Proteomes" id="UP000700334"/>
    </source>
</evidence>
<accession>A0A8J6DLI5</accession>
<evidence type="ECO:0000256" key="5">
    <source>
        <dbReference type="ARBA" id="ARBA00023157"/>
    </source>
</evidence>
<dbReference type="GO" id="GO:0004888">
    <property type="term" value="F:transmembrane signaling receptor activity"/>
    <property type="evidence" value="ECO:0007669"/>
    <property type="project" value="TreeGrafter"/>
</dbReference>
<dbReference type="InterPro" id="IPR007110">
    <property type="entry name" value="Ig-like_dom"/>
</dbReference>
<dbReference type="Pfam" id="PF07686">
    <property type="entry name" value="V-set"/>
    <property type="match status" value="1"/>
</dbReference>
<organism evidence="7 8">
    <name type="scientific">Galemys pyrenaicus</name>
    <name type="common">Iberian desman</name>
    <name type="synonym">Pyrenean desman</name>
    <dbReference type="NCBI Taxonomy" id="202257"/>
    <lineage>
        <taxon>Eukaryota</taxon>
        <taxon>Metazoa</taxon>
        <taxon>Chordata</taxon>
        <taxon>Craniata</taxon>
        <taxon>Vertebrata</taxon>
        <taxon>Euteleostomi</taxon>
        <taxon>Mammalia</taxon>
        <taxon>Eutheria</taxon>
        <taxon>Laurasiatheria</taxon>
        <taxon>Eulipotyphla</taxon>
        <taxon>Talpidae</taxon>
        <taxon>Galemys</taxon>
    </lineage>
</organism>
<dbReference type="CDD" id="cd05716">
    <property type="entry name" value="IgV_pIgR_like"/>
    <property type="match status" value="1"/>
</dbReference>
<dbReference type="EMBL" id="JAGFMF010011867">
    <property type="protein sequence ID" value="KAG8510623.1"/>
    <property type="molecule type" value="Genomic_DNA"/>
</dbReference>
<dbReference type="GO" id="GO:0005886">
    <property type="term" value="C:plasma membrane"/>
    <property type="evidence" value="ECO:0007669"/>
    <property type="project" value="TreeGrafter"/>
</dbReference>
<reference evidence="7" key="1">
    <citation type="journal article" date="2021" name="Evol. Appl.">
        <title>The genome of the Pyrenean desman and the effects of bottlenecks and inbreeding on the genomic landscape of an endangered species.</title>
        <authorList>
            <person name="Escoda L."/>
            <person name="Castresana J."/>
        </authorList>
    </citation>
    <scope>NUCLEOTIDE SEQUENCE</scope>
    <source>
        <strain evidence="7">IBE-C5619</strain>
    </source>
</reference>
<evidence type="ECO:0000259" key="6">
    <source>
        <dbReference type="PROSITE" id="PS50835"/>
    </source>
</evidence>
<evidence type="ECO:0000256" key="4">
    <source>
        <dbReference type="ARBA" id="ARBA00023136"/>
    </source>
</evidence>
<dbReference type="OrthoDB" id="9665994at2759"/>
<keyword evidence="8" id="KW-1185">Reference proteome</keyword>
<dbReference type="Gene3D" id="2.60.40.10">
    <property type="entry name" value="Immunoglobulins"/>
    <property type="match status" value="1"/>
</dbReference>
<comment type="subcellular location">
    <subcellularLocation>
        <location evidence="1">Membrane</location>
    </subcellularLocation>
</comment>
<evidence type="ECO:0000256" key="3">
    <source>
        <dbReference type="ARBA" id="ARBA00022729"/>
    </source>
</evidence>
<comment type="caution">
    <text evidence="7">The sequence shown here is derived from an EMBL/GenBank/DDBJ whole genome shotgun (WGS) entry which is preliminary data.</text>
</comment>
<feature type="domain" description="Ig-like" evidence="6">
    <location>
        <begin position="4"/>
        <end position="114"/>
    </location>
</feature>
<keyword evidence="4" id="KW-0472">Membrane</keyword>
<dbReference type="PANTHER" id="PTHR11860">
    <property type="entry name" value="POLYMERIC-IMMUNOGLOBULIN RECEPTOR"/>
    <property type="match status" value="1"/>
</dbReference>
<evidence type="ECO:0000313" key="7">
    <source>
        <dbReference type="EMBL" id="KAG8510623.1"/>
    </source>
</evidence>
<dbReference type="Proteomes" id="UP000700334">
    <property type="component" value="Unassembled WGS sequence"/>
</dbReference>
<keyword evidence="5" id="KW-1015">Disulfide bond</keyword>
<dbReference type="PROSITE" id="PS50835">
    <property type="entry name" value="IG_LIKE"/>
    <property type="match status" value="1"/>
</dbReference>
<name>A0A8J6DLI5_GALPY</name>
<dbReference type="InterPro" id="IPR013106">
    <property type="entry name" value="Ig_V-set"/>
</dbReference>
<keyword evidence="3" id="KW-0732">Signal</keyword>
<keyword evidence="2" id="KW-0812">Transmembrane</keyword>
<protein>
    <submittedName>
        <fullName evidence="7">CMRF35-like molecule 6</fullName>
    </submittedName>
</protein>
<dbReference type="InterPro" id="IPR003599">
    <property type="entry name" value="Ig_sub"/>
</dbReference>
<dbReference type="SUPFAM" id="SSF48726">
    <property type="entry name" value="Immunoglobulin"/>
    <property type="match status" value="1"/>
</dbReference>
<evidence type="ECO:0000256" key="1">
    <source>
        <dbReference type="ARBA" id="ARBA00004370"/>
    </source>
</evidence>
<evidence type="ECO:0000256" key="2">
    <source>
        <dbReference type="ARBA" id="ARBA00022692"/>
    </source>
</evidence>
<proteinExistence type="predicted"/>